<dbReference type="AlphaFoldDB" id="A0A919W7U1"/>
<name>A0A919W7U1_9ACTN</name>
<evidence type="ECO:0000313" key="2">
    <source>
        <dbReference type="EMBL" id="GIM90381.1"/>
    </source>
</evidence>
<feature type="transmembrane region" description="Helical" evidence="1">
    <location>
        <begin position="376"/>
        <end position="397"/>
    </location>
</feature>
<feature type="transmembrane region" description="Helical" evidence="1">
    <location>
        <begin position="245"/>
        <end position="262"/>
    </location>
</feature>
<sequence length="591" mass="62943">MLSDVTTATVTEPSAAEPKAPVRTHRLEFAVATAGSVLLAIAMVWLIPPYAKDLIVGGVKPATLADPAHTIVGDGGDTTAQAWLVAWDGHALLHGLRGLWATNAFYPEKYGLALNDSLFGYVPAGLIGNGVTAAVLRYNILFVLAFALAFLGGWALLRQLGAGRVAAAVAGAALAYAPWRYGHVGHLNILSTGGITLAFAMLARGHGWSLTHGYRRERVRPGWAVAGWLVAAWQVSLGFGIGLGFVYVLALVFLCAAVGWLVRGRPPLTRRLVLGDLAGGLIFTAVTGYFAYAYQQVRTTYPDVSRSWDYVAAFSPTPRSLLVAPAFSLPLGELHEQARTALGNAANEKVMLCGYVLYLLAFAGLFVSVWSVRQRLLLLGGTLVGVLCALGTNGPLYRLIYLYVPGFDGSRTPGRLILWPTVLMAILAAGFVTELARTAHRATLPEWRVTAARAVTVPLLLLVLAEGIPDLAHVRLPAQPAAMAQAAAPMIVLPSDDGIDSNVLLWSTAGFPTMVNGVASYNPPQRQAIRDVMQTFPGPASLDMLRQHGIRSVVVLRDRVVGTPFEAALNVPSVPGLTRRDVGLDIIFDVG</sequence>
<dbReference type="Proteomes" id="UP000677082">
    <property type="component" value="Unassembled WGS sequence"/>
</dbReference>
<feature type="transmembrane region" description="Helical" evidence="1">
    <location>
        <begin position="274"/>
        <end position="294"/>
    </location>
</feature>
<evidence type="ECO:0000256" key="1">
    <source>
        <dbReference type="SAM" id="Phobius"/>
    </source>
</evidence>
<keyword evidence="1" id="KW-1133">Transmembrane helix</keyword>
<keyword evidence="1" id="KW-0812">Transmembrane</keyword>
<feature type="transmembrane region" description="Helical" evidence="1">
    <location>
        <begin position="185"/>
        <end position="203"/>
    </location>
</feature>
<dbReference type="RefSeq" id="WP_246606434.1">
    <property type="nucleotide sequence ID" value="NZ_BOQN01000028.1"/>
</dbReference>
<feature type="transmembrane region" description="Helical" evidence="1">
    <location>
        <begin position="417"/>
        <end position="436"/>
    </location>
</feature>
<organism evidence="2 3">
    <name type="scientific">Paractinoplanes toevensis</name>
    <dbReference type="NCBI Taxonomy" id="571911"/>
    <lineage>
        <taxon>Bacteria</taxon>
        <taxon>Bacillati</taxon>
        <taxon>Actinomycetota</taxon>
        <taxon>Actinomycetes</taxon>
        <taxon>Micromonosporales</taxon>
        <taxon>Micromonosporaceae</taxon>
        <taxon>Paractinoplanes</taxon>
    </lineage>
</organism>
<reference evidence="2 3" key="1">
    <citation type="submission" date="2021-03" db="EMBL/GenBank/DDBJ databases">
        <title>Whole genome shotgun sequence of Actinoplanes toevensis NBRC 105298.</title>
        <authorList>
            <person name="Komaki H."/>
            <person name="Tamura T."/>
        </authorList>
    </citation>
    <scope>NUCLEOTIDE SEQUENCE [LARGE SCALE GENOMIC DNA]</scope>
    <source>
        <strain evidence="2 3">NBRC 105298</strain>
    </source>
</reference>
<comment type="caution">
    <text evidence="2">The sequence shown here is derived from an EMBL/GenBank/DDBJ whole genome shotgun (WGS) entry which is preliminary data.</text>
</comment>
<evidence type="ECO:0000313" key="3">
    <source>
        <dbReference type="Proteomes" id="UP000677082"/>
    </source>
</evidence>
<feature type="transmembrane region" description="Helical" evidence="1">
    <location>
        <begin position="138"/>
        <end position="157"/>
    </location>
</feature>
<feature type="transmembrane region" description="Helical" evidence="1">
    <location>
        <begin position="29"/>
        <end position="47"/>
    </location>
</feature>
<evidence type="ECO:0008006" key="4">
    <source>
        <dbReference type="Google" id="ProtNLM"/>
    </source>
</evidence>
<gene>
    <name evidence="2" type="ORF">Ato02nite_021740</name>
</gene>
<accession>A0A919W7U1</accession>
<dbReference type="EMBL" id="BOQN01000028">
    <property type="protein sequence ID" value="GIM90381.1"/>
    <property type="molecule type" value="Genomic_DNA"/>
</dbReference>
<protein>
    <recommendedName>
        <fullName evidence="4">Glycosyltransferase RgtA/B/C/D-like domain-containing protein</fullName>
    </recommendedName>
</protein>
<keyword evidence="1" id="KW-0472">Membrane</keyword>
<feature type="transmembrane region" description="Helical" evidence="1">
    <location>
        <begin position="349"/>
        <end position="369"/>
    </location>
</feature>
<keyword evidence="3" id="KW-1185">Reference proteome</keyword>
<proteinExistence type="predicted"/>